<dbReference type="InterPro" id="IPR002933">
    <property type="entry name" value="Peptidase_M20"/>
</dbReference>
<keyword evidence="3" id="KW-0479">Metal-binding</keyword>
<keyword evidence="4" id="KW-0378">Hydrolase</keyword>
<evidence type="ECO:0000259" key="5">
    <source>
        <dbReference type="Pfam" id="PF07687"/>
    </source>
</evidence>
<dbReference type="GO" id="GO:0006508">
    <property type="term" value="P:proteolysis"/>
    <property type="evidence" value="ECO:0007669"/>
    <property type="project" value="UniProtKB-KW"/>
</dbReference>
<protein>
    <recommendedName>
        <fullName evidence="5">Peptidase M20 dimerisation domain-containing protein</fullName>
    </recommendedName>
</protein>
<dbReference type="Pfam" id="PF07687">
    <property type="entry name" value="M20_dimer"/>
    <property type="match status" value="1"/>
</dbReference>
<dbReference type="OrthoDB" id="7832001at2759"/>
<dbReference type="KEGG" id="obi:106883205"/>
<accession>A0A0L8FI86</accession>
<dbReference type="Gene3D" id="3.30.70.360">
    <property type="match status" value="1"/>
</dbReference>
<evidence type="ECO:0000313" key="6">
    <source>
        <dbReference type="EMBL" id="KOF63342.1"/>
    </source>
</evidence>
<dbReference type="GO" id="GO:0046872">
    <property type="term" value="F:metal ion binding"/>
    <property type="evidence" value="ECO:0007669"/>
    <property type="project" value="UniProtKB-KW"/>
</dbReference>
<dbReference type="Gene3D" id="3.40.630.10">
    <property type="entry name" value="Zn peptidases"/>
    <property type="match status" value="1"/>
</dbReference>
<dbReference type="EMBL" id="KQ431108">
    <property type="protein sequence ID" value="KOF63342.1"/>
    <property type="molecule type" value="Genomic_DNA"/>
</dbReference>
<dbReference type="GO" id="GO:0008233">
    <property type="term" value="F:peptidase activity"/>
    <property type="evidence" value="ECO:0007669"/>
    <property type="project" value="UniProtKB-KW"/>
</dbReference>
<dbReference type="STRING" id="37653.A0A0L8FI86"/>
<feature type="domain" description="Peptidase M20 dimerisation" evidence="5">
    <location>
        <begin position="205"/>
        <end position="362"/>
    </location>
</feature>
<dbReference type="CDD" id="cd05676">
    <property type="entry name" value="M20_dipept_like_CNDP"/>
    <property type="match status" value="1"/>
</dbReference>
<evidence type="ECO:0000256" key="4">
    <source>
        <dbReference type="ARBA" id="ARBA00022801"/>
    </source>
</evidence>
<dbReference type="AlphaFoldDB" id="A0A0L8FI86"/>
<dbReference type="EMBL" id="KQ431108">
    <property type="protein sequence ID" value="KOF63344.1"/>
    <property type="molecule type" value="Genomic_DNA"/>
</dbReference>
<evidence type="ECO:0000256" key="2">
    <source>
        <dbReference type="ARBA" id="ARBA00022670"/>
    </source>
</evidence>
<comment type="similarity">
    <text evidence="1">Belongs to the peptidase M20A family.</text>
</comment>
<evidence type="ECO:0000256" key="1">
    <source>
        <dbReference type="ARBA" id="ARBA00006247"/>
    </source>
</evidence>
<dbReference type="Pfam" id="PF01546">
    <property type="entry name" value="Peptidase_M20"/>
    <property type="match status" value="1"/>
</dbReference>
<dbReference type="PROSITE" id="PS00759">
    <property type="entry name" value="ARGE_DAPE_CPG2_2"/>
    <property type="match status" value="1"/>
</dbReference>
<evidence type="ECO:0000256" key="3">
    <source>
        <dbReference type="ARBA" id="ARBA00022723"/>
    </source>
</evidence>
<dbReference type="InterPro" id="IPR051458">
    <property type="entry name" value="Cyt/Met_Dipeptidase"/>
</dbReference>
<reference evidence="6" key="1">
    <citation type="submission" date="2015-07" db="EMBL/GenBank/DDBJ databases">
        <title>MeaNS - Measles Nucleotide Surveillance Program.</title>
        <authorList>
            <person name="Tran T."/>
            <person name="Druce J."/>
        </authorList>
    </citation>
    <scope>NUCLEOTIDE SEQUENCE</scope>
    <source>
        <strain evidence="6">UCB-OBI-ISO-001</strain>
        <tissue evidence="6">Gonad</tissue>
    </source>
</reference>
<keyword evidence="2" id="KW-0645">Protease</keyword>
<dbReference type="InterPro" id="IPR011650">
    <property type="entry name" value="Peptidase_M20_dimer"/>
</dbReference>
<dbReference type="OMA" id="CYYFITI"/>
<dbReference type="InterPro" id="IPR001261">
    <property type="entry name" value="ArgE/DapE_CS"/>
</dbReference>
<dbReference type="PANTHER" id="PTHR43270:SF4">
    <property type="entry name" value="CARNOSINE DIPEPTIDASE 2, ISOFORM A"/>
    <property type="match status" value="1"/>
</dbReference>
<organism evidence="6">
    <name type="scientific">Octopus bimaculoides</name>
    <name type="common">California two-spotted octopus</name>
    <dbReference type="NCBI Taxonomy" id="37653"/>
    <lineage>
        <taxon>Eukaryota</taxon>
        <taxon>Metazoa</taxon>
        <taxon>Spiralia</taxon>
        <taxon>Lophotrochozoa</taxon>
        <taxon>Mollusca</taxon>
        <taxon>Cephalopoda</taxon>
        <taxon>Coleoidea</taxon>
        <taxon>Octopodiformes</taxon>
        <taxon>Octopoda</taxon>
        <taxon>Incirrata</taxon>
        <taxon>Octopodidae</taxon>
        <taxon>Octopus</taxon>
    </lineage>
</organism>
<dbReference type="SUPFAM" id="SSF53187">
    <property type="entry name" value="Zn-dependent exopeptidases"/>
    <property type="match status" value="1"/>
</dbReference>
<sequence>METVFKYIDDNADRFIKRLGIAVAIPSVSASVKLRPEVRRMVEWTKAEMEKLHIQTELLELGDQVYPSSEVLKLPPVIFGQLGKDPKKKTLLAYGHVDVQPADKSDGWDTEPFVLTEIDGKLYGRGASDDKGPVLGWLNAVEAYQNQKIDIPVNLKFVFEAMEESGSDGLANLLMSKKDSFLKDIDFVCISDNSWLSKNRPCLTYGLRGVCHFYVEVECSSKDLHSGVFGGSVHEAMSDLIFLMNSLVDVKGHILIPGIYDSVEPLTSEENSLYQDIDFDLEDCRKDIGCEKLLHSSKVELLQHNWRHPCLSLHGIEGAFSEPGAKTVIPRKVTGKFSIRIVPNQTPDEVQRLTKSYLENCYKTRGSPNKLRITTTGSPPWISDYKHENYAAAKKACKKVYGVEPDMTREGGSVPLAFFFEKATSKNIVLLPMGACDDDLHSQNEKLDICKFIDGTKLFAAYIDELGKLGK</sequence>
<proteinExistence type="inferred from homology"/>
<dbReference type="EMBL" id="KQ431108">
    <property type="protein sequence ID" value="KOF63343.1"/>
    <property type="molecule type" value="Genomic_DNA"/>
</dbReference>
<name>A0A0L8FI86_OCTBM</name>
<gene>
    <name evidence="6" type="ORF">OCBIM_22019388mg</name>
</gene>
<dbReference type="PANTHER" id="PTHR43270">
    <property type="entry name" value="BETA-ALA-HIS DIPEPTIDASE"/>
    <property type="match status" value="1"/>
</dbReference>